<gene>
    <name evidence="2" type="ORF">BDP27DRAFT_1434798</name>
</gene>
<feature type="signal peptide" evidence="1">
    <location>
        <begin position="1"/>
        <end position="16"/>
    </location>
</feature>
<proteinExistence type="predicted"/>
<comment type="caution">
    <text evidence="2">The sequence shown here is derived from an EMBL/GenBank/DDBJ whole genome shotgun (WGS) entry which is preliminary data.</text>
</comment>
<dbReference type="InterPro" id="IPR036188">
    <property type="entry name" value="FAD/NAD-bd_sf"/>
</dbReference>
<sequence>MQRLCLLSLLTPLALGAAVDTRALRLHGLTTDAAAFAEQSYNYVIVGGGTAGLVLAARLCLHQILITSIDNL</sequence>
<keyword evidence="3" id="KW-1185">Reference proteome</keyword>
<evidence type="ECO:0000256" key="1">
    <source>
        <dbReference type="SAM" id="SignalP"/>
    </source>
</evidence>
<keyword evidence="1" id="KW-0732">Signal</keyword>
<dbReference type="Proteomes" id="UP000772434">
    <property type="component" value="Unassembled WGS sequence"/>
</dbReference>
<organism evidence="2 3">
    <name type="scientific">Rhodocollybia butyracea</name>
    <dbReference type="NCBI Taxonomy" id="206335"/>
    <lineage>
        <taxon>Eukaryota</taxon>
        <taxon>Fungi</taxon>
        <taxon>Dikarya</taxon>
        <taxon>Basidiomycota</taxon>
        <taxon>Agaricomycotina</taxon>
        <taxon>Agaricomycetes</taxon>
        <taxon>Agaricomycetidae</taxon>
        <taxon>Agaricales</taxon>
        <taxon>Marasmiineae</taxon>
        <taxon>Omphalotaceae</taxon>
        <taxon>Rhodocollybia</taxon>
    </lineage>
</organism>
<name>A0A9P5TWR0_9AGAR</name>
<dbReference type="SUPFAM" id="SSF51905">
    <property type="entry name" value="FAD/NAD(P)-binding domain"/>
    <property type="match status" value="1"/>
</dbReference>
<dbReference type="EMBL" id="JADNRY010000528">
    <property type="protein sequence ID" value="KAF9044490.1"/>
    <property type="molecule type" value="Genomic_DNA"/>
</dbReference>
<evidence type="ECO:0000313" key="3">
    <source>
        <dbReference type="Proteomes" id="UP000772434"/>
    </source>
</evidence>
<protein>
    <recommendedName>
        <fullName evidence="4">Glucose-methanol-choline oxidoreductase N-terminal domain-containing protein</fullName>
    </recommendedName>
</protein>
<evidence type="ECO:0000313" key="2">
    <source>
        <dbReference type="EMBL" id="KAF9044490.1"/>
    </source>
</evidence>
<dbReference type="AlphaFoldDB" id="A0A9P5TWR0"/>
<dbReference type="Gene3D" id="3.50.50.60">
    <property type="entry name" value="FAD/NAD(P)-binding domain"/>
    <property type="match status" value="1"/>
</dbReference>
<feature type="chain" id="PRO_5040132515" description="Glucose-methanol-choline oxidoreductase N-terminal domain-containing protein" evidence="1">
    <location>
        <begin position="17"/>
        <end position="72"/>
    </location>
</feature>
<reference evidence="2" key="1">
    <citation type="submission" date="2020-11" db="EMBL/GenBank/DDBJ databases">
        <authorList>
            <consortium name="DOE Joint Genome Institute"/>
            <person name="Ahrendt S."/>
            <person name="Riley R."/>
            <person name="Andreopoulos W."/>
            <person name="Labutti K."/>
            <person name="Pangilinan J."/>
            <person name="Ruiz-Duenas F.J."/>
            <person name="Barrasa J.M."/>
            <person name="Sanchez-Garcia M."/>
            <person name="Camarero S."/>
            <person name="Miyauchi S."/>
            <person name="Serrano A."/>
            <person name="Linde D."/>
            <person name="Babiker R."/>
            <person name="Drula E."/>
            <person name="Ayuso-Fernandez I."/>
            <person name="Pacheco R."/>
            <person name="Padilla G."/>
            <person name="Ferreira P."/>
            <person name="Barriuso J."/>
            <person name="Kellner H."/>
            <person name="Castanera R."/>
            <person name="Alfaro M."/>
            <person name="Ramirez L."/>
            <person name="Pisabarro A.G."/>
            <person name="Kuo A."/>
            <person name="Tritt A."/>
            <person name="Lipzen A."/>
            <person name="He G."/>
            <person name="Yan M."/>
            <person name="Ng V."/>
            <person name="Cullen D."/>
            <person name="Martin F."/>
            <person name="Rosso M.-N."/>
            <person name="Henrissat B."/>
            <person name="Hibbett D."/>
            <person name="Martinez A.T."/>
            <person name="Grigoriev I.V."/>
        </authorList>
    </citation>
    <scope>NUCLEOTIDE SEQUENCE</scope>
    <source>
        <strain evidence="2">AH 40177</strain>
    </source>
</reference>
<accession>A0A9P5TWR0</accession>
<evidence type="ECO:0008006" key="4">
    <source>
        <dbReference type="Google" id="ProtNLM"/>
    </source>
</evidence>